<evidence type="ECO:0000256" key="1">
    <source>
        <dbReference type="SAM" id="MobiDB-lite"/>
    </source>
</evidence>
<protein>
    <submittedName>
        <fullName evidence="2">Uncharacterized protein</fullName>
    </submittedName>
</protein>
<dbReference type="AlphaFoldDB" id="A0AAW8LPR8"/>
<reference evidence="2" key="1">
    <citation type="submission" date="2023-07" db="EMBL/GenBank/DDBJ databases">
        <title>Sorghum-associated microbial communities from plants grown in Nebraska, USA.</title>
        <authorList>
            <person name="Schachtman D."/>
        </authorList>
    </citation>
    <scope>NUCLEOTIDE SEQUENCE</scope>
    <source>
        <strain evidence="2">BE44</strain>
    </source>
</reference>
<accession>A0AAW8LPR8</accession>
<dbReference type="Proteomes" id="UP001262767">
    <property type="component" value="Unassembled WGS sequence"/>
</dbReference>
<name>A0AAW8LPR8_ACILW</name>
<sequence length="464" mass="51367">MTRYVLAVGYNGLDMYLADEYDGNDNDYFFALSFDLANHLDESVALEIALKSTLPQVGPIEGLNLDLKFIDQATGDIVYAANGAIIADDNDQMNFMLGNSSITSIMEAMDDFSDVSMEVYRSQSSDVGDLACFNEYGTLGRNKEVISIPSGPMPMTESVFDIVTNQDIEPSSMYMQFTNDFGLFTELLQIANKINVDLWVELDPSLTTDEAMMLAQDLAPFDHHVRLLWSPIRARPLDAVGLKGKKIPRHVGGYVLGQLLKRRAQTNSQGVPPLHIPIAGFDYPIPFLGIEQNPGVILNDFTRKMLAECQLNVVERMKSANGVRFVIGDCLTANGDNTSALKLSNVSDISMFIDNRLKMIIHRHLLKPTDTFIEDALEECGRFLDACTTKERPLLKKSSEFSGFYSLSIIPREDRPYDAVDVKCKYHPQGAVRAAYLDTTVTKGASRSGGMTSQPEGPQPQAPQ</sequence>
<feature type="region of interest" description="Disordered" evidence="1">
    <location>
        <begin position="443"/>
        <end position="464"/>
    </location>
</feature>
<evidence type="ECO:0000313" key="3">
    <source>
        <dbReference type="Proteomes" id="UP001262767"/>
    </source>
</evidence>
<comment type="caution">
    <text evidence="2">The sequence shown here is derived from an EMBL/GenBank/DDBJ whole genome shotgun (WGS) entry which is preliminary data.</text>
</comment>
<feature type="compositionally biased region" description="Polar residues" evidence="1">
    <location>
        <begin position="443"/>
        <end position="456"/>
    </location>
</feature>
<gene>
    <name evidence="2" type="ORF">J2X86_002448</name>
</gene>
<dbReference type="EMBL" id="JAVDSC010000012">
    <property type="protein sequence ID" value="MDR6630393.1"/>
    <property type="molecule type" value="Genomic_DNA"/>
</dbReference>
<dbReference type="RefSeq" id="WP_310077894.1">
    <property type="nucleotide sequence ID" value="NZ_JAVDSC010000012.1"/>
</dbReference>
<organism evidence="2 3">
    <name type="scientific">Acinetobacter lwoffii</name>
    <dbReference type="NCBI Taxonomy" id="28090"/>
    <lineage>
        <taxon>Bacteria</taxon>
        <taxon>Pseudomonadati</taxon>
        <taxon>Pseudomonadota</taxon>
        <taxon>Gammaproteobacteria</taxon>
        <taxon>Moraxellales</taxon>
        <taxon>Moraxellaceae</taxon>
        <taxon>Acinetobacter</taxon>
    </lineage>
</organism>
<proteinExistence type="predicted"/>
<evidence type="ECO:0000313" key="2">
    <source>
        <dbReference type="EMBL" id="MDR6630393.1"/>
    </source>
</evidence>